<feature type="transmembrane region" description="Helical" evidence="6">
    <location>
        <begin position="214"/>
        <end position="237"/>
    </location>
</feature>
<evidence type="ECO:0000259" key="7">
    <source>
        <dbReference type="PROSITE" id="PS50850"/>
    </source>
</evidence>
<dbReference type="PROSITE" id="PS50850">
    <property type="entry name" value="MFS"/>
    <property type="match status" value="1"/>
</dbReference>
<dbReference type="AlphaFoldDB" id="A0A8H8RE31"/>
<evidence type="ECO:0000256" key="3">
    <source>
        <dbReference type="ARBA" id="ARBA00022989"/>
    </source>
</evidence>
<dbReference type="GO" id="GO:0000297">
    <property type="term" value="F:spermine transmembrane transporter activity"/>
    <property type="evidence" value="ECO:0007669"/>
    <property type="project" value="TreeGrafter"/>
</dbReference>
<feature type="compositionally biased region" description="Basic and acidic residues" evidence="5">
    <location>
        <begin position="41"/>
        <end position="57"/>
    </location>
</feature>
<accession>A0A8H8RE31</accession>
<evidence type="ECO:0000256" key="1">
    <source>
        <dbReference type="ARBA" id="ARBA00004141"/>
    </source>
</evidence>
<protein>
    <submittedName>
        <fullName evidence="8">Efflux pump</fullName>
    </submittedName>
</protein>
<dbReference type="Gene3D" id="1.20.1720.10">
    <property type="entry name" value="Multidrug resistance protein D"/>
    <property type="match status" value="1"/>
</dbReference>
<dbReference type="InterPro" id="IPR020846">
    <property type="entry name" value="MFS_dom"/>
</dbReference>
<gene>
    <name evidence="8" type="primary">rdc3</name>
    <name evidence="8" type="ORF">LOCC1_G008137</name>
</gene>
<evidence type="ECO:0000313" key="9">
    <source>
        <dbReference type="Proteomes" id="UP000443090"/>
    </source>
</evidence>
<feature type="transmembrane region" description="Helical" evidence="6">
    <location>
        <begin position="179"/>
        <end position="202"/>
    </location>
</feature>
<keyword evidence="2 6" id="KW-0812">Transmembrane</keyword>
<dbReference type="InterPro" id="IPR036259">
    <property type="entry name" value="MFS_trans_sf"/>
</dbReference>
<dbReference type="GO" id="GO:0015606">
    <property type="term" value="F:spermidine transmembrane transporter activity"/>
    <property type="evidence" value="ECO:0007669"/>
    <property type="project" value="TreeGrafter"/>
</dbReference>
<dbReference type="PROSITE" id="PS00216">
    <property type="entry name" value="SUGAR_TRANSPORT_1"/>
    <property type="match status" value="1"/>
</dbReference>
<feature type="transmembrane region" description="Helical" evidence="6">
    <location>
        <begin position="351"/>
        <end position="377"/>
    </location>
</feature>
<dbReference type="PANTHER" id="PTHR23502">
    <property type="entry name" value="MAJOR FACILITATOR SUPERFAMILY"/>
    <property type="match status" value="1"/>
</dbReference>
<feature type="transmembrane region" description="Helical" evidence="6">
    <location>
        <begin position="314"/>
        <end position="339"/>
    </location>
</feature>
<dbReference type="Pfam" id="PF07690">
    <property type="entry name" value="MFS_1"/>
    <property type="match status" value="1"/>
</dbReference>
<dbReference type="SUPFAM" id="SSF103473">
    <property type="entry name" value="MFS general substrate transporter"/>
    <property type="match status" value="1"/>
</dbReference>
<dbReference type="GO" id="GO:0005886">
    <property type="term" value="C:plasma membrane"/>
    <property type="evidence" value="ECO:0007669"/>
    <property type="project" value="TreeGrafter"/>
</dbReference>
<evidence type="ECO:0000313" key="8">
    <source>
        <dbReference type="EMBL" id="TVY33179.1"/>
    </source>
</evidence>
<dbReference type="PANTHER" id="PTHR23502:SF182">
    <property type="entry name" value="POLYAMINE TRANSPORTER, PUTATIVE-RELATED"/>
    <property type="match status" value="1"/>
</dbReference>
<feature type="transmembrane region" description="Helical" evidence="6">
    <location>
        <begin position="91"/>
        <end position="112"/>
    </location>
</feature>
<proteinExistence type="predicted"/>
<dbReference type="GO" id="GO:0140115">
    <property type="term" value="P:export across plasma membrane"/>
    <property type="evidence" value="ECO:0007669"/>
    <property type="project" value="UniProtKB-ARBA"/>
</dbReference>
<feature type="region of interest" description="Disordered" evidence="5">
    <location>
        <begin position="20"/>
        <end position="76"/>
    </location>
</feature>
<evidence type="ECO:0000256" key="6">
    <source>
        <dbReference type="SAM" id="Phobius"/>
    </source>
</evidence>
<feature type="domain" description="Major facilitator superfamily (MFS) profile" evidence="7">
    <location>
        <begin position="89"/>
        <end position="396"/>
    </location>
</feature>
<keyword evidence="9" id="KW-1185">Reference proteome</keyword>
<feature type="transmembrane region" description="Helical" evidence="6">
    <location>
        <begin position="243"/>
        <end position="264"/>
    </location>
</feature>
<dbReference type="InterPro" id="IPR005829">
    <property type="entry name" value="Sugar_transporter_CS"/>
</dbReference>
<dbReference type="Proteomes" id="UP000443090">
    <property type="component" value="Unassembled WGS sequence"/>
</dbReference>
<evidence type="ECO:0000256" key="4">
    <source>
        <dbReference type="ARBA" id="ARBA00023136"/>
    </source>
</evidence>
<evidence type="ECO:0000256" key="5">
    <source>
        <dbReference type="SAM" id="MobiDB-lite"/>
    </source>
</evidence>
<name>A0A8H8RE31_9HELO</name>
<feature type="non-terminal residue" evidence="8">
    <location>
        <position position="1"/>
    </location>
</feature>
<sequence>MMIVAVHMALDTTAEKVPSRIQPAGSVDLEAQGNSQSVEYLKAEDEKAESDTPRAESESPGAPIDELDWDSPEDPGNPQLWSTRKKVFHTAVPALFGFVLTVGTSTYVPALSPVMKKFDVSREVAVLPLSLFTLGFCIGPSFAAPLSEIYGRRIVYWTTLPLLVIFTAIAGSANNIPQLIIFRLLAGIGGSGALAIGAGTIADMWDHQSRGRAALFFILSPFLGPALGPLIGAYIIHEYNENWRFSLWVILFIAAPILVASLFMQETYKQRILYLRQKARGGKIPHKTGDTRLLLRKLRTAFLRPIHMMLFEPLVAFLSIYTGFAFAMMFSFFGSYSYVFASVYGFNNRQIGLTFLGLLIGFLLALASFGIFDATLYRKAAMRANGRPAPEHRLYA</sequence>
<dbReference type="InterPro" id="IPR011701">
    <property type="entry name" value="MFS"/>
</dbReference>
<feature type="transmembrane region" description="Helical" evidence="6">
    <location>
        <begin position="124"/>
        <end position="142"/>
    </location>
</feature>
<keyword evidence="4 6" id="KW-0472">Membrane</keyword>
<reference evidence="8 9" key="1">
    <citation type="submission" date="2018-05" db="EMBL/GenBank/DDBJ databases">
        <title>Genome sequencing and assembly of the regulated plant pathogen Lachnellula willkommii and related sister species for the development of diagnostic species identification markers.</title>
        <authorList>
            <person name="Giroux E."/>
            <person name="Bilodeau G."/>
        </authorList>
    </citation>
    <scope>NUCLEOTIDE SEQUENCE [LARGE SCALE GENOMIC DNA]</scope>
    <source>
        <strain evidence="8 9">CBS 160.35</strain>
    </source>
</reference>
<comment type="subcellular location">
    <subcellularLocation>
        <location evidence="1">Membrane</location>
        <topology evidence="1">Multi-pass membrane protein</topology>
    </subcellularLocation>
</comment>
<organism evidence="8 9">
    <name type="scientific">Lachnellula occidentalis</name>
    <dbReference type="NCBI Taxonomy" id="215460"/>
    <lineage>
        <taxon>Eukaryota</taxon>
        <taxon>Fungi</taxon>
        <taxon>Dikarya</taxon>
        <taxon>Ascomycota</taxon>
        <taxon>Pezizomycotina</taxon>
        <taxon>Leotiomycetes</taxon>
        <taxon>Helotiales</taxon>
        <taxon>Lachnaceae</taxon>
        <taxon>Lachnellula</taxon>
    </lineage>
</organism>
<dbReference type="EMBL" id="QGMI01001457">
    <property type="protein sequence ID" value="TVY33179.1"/>
    <property type="molecule type" value="Genomic_DNA"/>
</dbReference>
<evidence type="ECO:0000256" key="2">
    <source>
        <dbReference type="ARBA" id="ARBA00022692"/>
    </source>
</evidence>
<keyword evidence="3 6" id="KW-1133">Transmembrane helix</keyword>
<dbReference type="GO" id="GO:0042908">
    <property type="term" value="P:xenobiotic transport"/>
    <property type="evidence" value="ECO:0007669"/>
    <property type="project" value="UniProtKB-ARBA"/>
</dbReference>
<feature type="transmembrane region" description="Helical" evidence="6">
    <location>
        <begin position="154"/>
        <end position="173"/>
    </location>
</feature>
<comment type="caution">
    <text evidence="8">The sequence shown here is derived from an EMBL/GenBank/DDBJ whole genome shotgun (WGS) entry which is preliminary data.</text>
</comment>
<dbReference type="OrthoDB" id="3936150at2759"/>